<protein>
    <recommendedName>
        <fullName evidence="4">Ankyrin</fullName>
    </recommendedName>
</protein>
<accession>A0ABR2YWQ8</accession>
<dbReference type="PANTHER" id="PTHR46224">
    <property type="entry name" value="ANKYRIN REPEAT FAMILY PROTEIN"/>
    <property type="match status" value="1"/>
</dbReference>
<dbReference type="Proteomes" id="UP001491310">
    <property type="component" value="Unassembled WGS sequence"/>
</dbReference>
<keyword evidence="1" id="KW-0040">ANK repeat</keyword>
<dbReference type="InterPro" id="IPR036770">
    <property type="entry name" value="Ankyrin_rpt-contain_sf"/>
</dbReference>
<name>A0ABR2YWQ8_9CHLO</name>
<gene>
    <name evidence="2" type="ORF">WJX75_009780</name>
</gene>
<comment type="caution">
    <text evidence="2">The sequence shown here is derived from an EMBL/GenBank/DDBJ whole genome shotgun (WGS) entry which is preliminary data.</text>
</comment>
<dbReference type="InterPro" id="IPR051616">
    <property type="entry name" value="Cul2-RING_E3_ligase_SR"/>
</dbReference>
<evidence type="ECO:0000313" key="2">
    <source>
        <dbReference type="EMBL" id="KAK9916185.1"/>
    </source>
</evidence>
<organism evidence="2 3">
    <name type="scientific">Coccomyxa subellipsoidea</name>
    <dbReference type="NCBI Taxonomy" id="248742"/>
    <lineage>
        <taxon>Eukaryota</taxon>
        <taxon>Viridiplantae</taxon>
        <taxon>Chlorophyta</taxon>
        <taxon>core chlorophytes</taxon>
        <taxon>Trebouxiophyceae</taxon>
        <taxon>Trebouxiophyceae incertae sedis</taxon>
        <taxon>Coccomyxaceae</taxon>
        <taxon>Coccomyxa</taxon>
    </lineage>
</organism>
<dbReference type="InterPro" id="IPR002110">
    <property type="entry name" value="Ankyrin_rpt"/>
</dbReference>
<evidence type="ECO:0000313" key="3">
    <source>
        <dbReference type="Proteomes" id="UP001491310"/>
    </source>
</evidence>
<evidence type="ECO:0008006" key="4">
    <source>
        <dbReference type="Google" id="ProtNLM"/>
    </source>
</evidence>
<dbReference type="Pfam" id="PF12796">
    <property type="entry name" value="Ank_2"/>
    <property type="match status" value="1"/>
</dbReference>
<feature type="repeat" description="ANK" evidence="1">
    <location>
        <begin position="102"/>
        <end position="140"/>
    </location>
</feature>
<dbReference type="SUPFAM" id="SSF48403">
    <property type="entry name" value="Ankyrin repeat"/>
    <property type="match status" value="1"/>
</dbReference>
<evidence type="ECO:0000256" key="1">
    <source>
        <dbReference type="PROSITE-ProRule" id="PRU00023"/>
    </source>
</evidence>
<dbReference type="PANTHER" id="PTHR46224:SF64">
    <property type="entry name" value="IQ MOTIF AND ANKYRIN REPEAT DOMAIN-CONTAINING PROTEIN 1"/>
    <property type="match status" value="1"/>
</dbReference>
<keyword evidence="3" id="KW-1185">Reference proteome</keyword>
<dbReference type="EMBL" id="JALJOT010000004">
    <property type="protein sequence ID" value="KAK9916185.1"/>
    <property type="molecule type" value="Genomic_DNA"/>
</dbReference>
<proteinExistence type="predicted"/>
<sequence length="269" mass="30033">MDTDVIEDGLLKSIGGFTWPGIEYGEPPRFKYSFFEYIDALRFGKLDRFREIEVESGDWWFPTLDRGAGAALHFAAECGQLECVRFLVEERGAAVNQRDLSRGRTPLHRCAHMAHHTHAPFLATFMYLLEQGADANILSAEGPQSKPMSAVQVAVSKGRGWEPGQVRAKLQELVEKHSDVPKAPAYTYSGAQFGETSELVLRAWEAQKPLLPPADWRAPPPAGFVDAQGMRRIMEEPWRPAGDDDGSFFTRPMTEMELQAQSRAVTAAH</sequence>
<dbReference type="Gene3D" id="1.25.40.20">
    <property type="entry name" value="Ankyrin repeat-containing domain"/>
    <property type="match status" value="1"/>
</dbReference>
<dbReference type="PROSITE" id="PS50088">
    <property type="entry name" value="ANK_REPEAT"/>
    <property type="match status" value="1"/>
</dbReference>
<reference evidence="2 3" key="1">
    <citation type="journal article" date="2024" name="Nat. Commun.">
        <title>Phylogenomics reveals the evolutionary origins of lichenization in chlorophyte algae.</title>
        <authorList>
            <person name="Puginier C."/>
            <person name="Libourel C."/>
            <person name="Otte J."/>
            <person name="Skaloud P."/>
            <person name="Haon M."/>
            <person name="Grisel S."/>
            <person name="Petersen M."/>
            <person name="Berrin J.G."/>
            <person name="Delaux P.M."/>
            <person name="Dal Grande F."/>
            <person name="Keller J."/>
        </authorList>
    </citation>
    <scope>NUCLEOTIDE SEQUENCE [LARGE SCALE GENOMIC DNA]</scope>
    <source>
        <strain evidence="2 3">SAG 216-7</strain>
    </source>
</reference>